<dbReference type="InterPro" id="IPR050952">
    <property type="entry name" value="TRIM-NHL_E3_ligases"/>
</dbReference>
<dbReference type="FunFam" id="2.120.10.30:FF:000037">
    <property type="entry name" value="Uncharacterized protein, isoform E"/>
    <property type="match status" value="1"/>
</dbReference>
<dbReference type="Proteomes" id="UP000038040">
    <property type="component" value="Unplaced"/>
</dbReference>
<dbReference type="InterPro" id="IPR013783">
    <property type="entry name" value="Ig-like_fold"/>
</dbReference>
<keyword evidence="4" id="KW-0862">Zinc</keyword>
<dbReference type="GO" id="GO:0008270">
    <property type="term" value="F:zinc ion binding"/>
    <property type="evidence" value="ECO:0007669"/>
    <property type="project" value="UniProtKB-KW"/>
</dbReference>
<dbReference type="GO" id="GO:0043161">
    <property type="term" value="P:proteasome-mediated ubiquitin-dependent protein catabolic process"/>
    <property type="evidence" value="ECO:0007669"/>
    <property type="project" value="TreeGrafter"/>
</dbReference>
<name>A0A0N4U7K2_DRAME</name>
<dbReference type="OrthoDB" id="342730at2759"/>
<evidence type="ECO:0000256" key="4">
    <source>
        <dbReference type="ARBA" id="ARBA00022833"/>
    </source>
</evidence>
<dbReference type="Proteomes" id="UP000274756">
    <property type="component" value="Unassembled WGS sequence"/>
</dbReference>
<evidence type="ECO:0000259" key="8">
    <source>
        <dbReference type="PROSITE" id="PS50119"/>
    </source>
</evidence>
<dbReference type="PROSITE" id="PS50119">
    <property type="entry name" value="ZF_BBOX"/>
    <property type="match status" value="1"/>
</dbReference>
<feature type="repeat" description="NHL" evidence="7">
    <location>
        <begin position="423"/>
        <end position="455"/>
    </location>
</feature>
<dbReference type="Gene3D" id="2.120.10.30">
    <property type="entry name" value="TolB, C-terminal domain"/>
    <property type="match status" value="3"/>
</dbReference>
<feature type="repeat" description="Filamin" evidence="6">
    <location>
        <begin position="154"/>
        <end position="255"/>
    </location>
</feature>
<dbReference type="InterPro" id="IPR001258">
    <property type="entry name" value="NHL_repeat"/>
</dbReference>
<dbReference type="GO" id="GO:0000932">
    <property type="term" value="C:P-body"/>
    <property type="evidence" value="ECO:0007669"/>
    <property type="project" value="UniProtKB-SubCell"/>
</dbReference>
<organism evidence="10 12">
    <name type="scientific">Dracunculus medinensis</name>
    <name type="common">Guinea worm</name>
    <dbReference type="NCBI Taxonomy" id="318479"/>
    <lineage>
        <taxon>Eukaryota</taxon>
        <taxon>Metazoa</taxon>
        <taxon>Ecdysozoa</taxon>
        <taxon>Nematoda</taxon>
        <taxon>Chromadorea</taxon>
        <taxon>Rhabditida</taxon>
        <taxon>Spirurina</taxon>
        <taxon>Dracunculoidea</taxon>
        <taxon>Dracunculidae</taxon>
        <taxon>Dracunculus</taxon>
    </lineage>
</organism>
<dbReference type="Gene3D" id="2.60.40.10">
    <property type="entry name" value="Immunoglobulins"/>
    <property type="match status" value="1"/>
</dbReference>
<protein>
    <submittedName>
        <fullName evidence="12">B box-type domain-containing protein</fullName>
    </submittedName>
</protein>
<evidence type="ECO:0000313" key="10">
    <source>
        <dbReference type="Proteomes" id="UP000038040"/>
    </source>
</evidence>
<proteinExistence type="predicted"/>
<evidence type="ECO:0000313" key="9">
    <source>
        <dbReference type="EMBL" id="VDN50223.1"/>
    </source>
</evidence>
<dbReference type="GO" id="GO:0061630">
    <property type="term" value="F:ubiquitin protein ligase activity"/>
    <property type="evidence" value="ECO:0007669"/>
    <property type="project" value="TreeGrafter"/>
</dbReference>
<dbReference type="InterPro" id="IPR000315">
    <property type="entry name" value="Znf_B-box"/>
</dbReference>
<dbReference type="PANTHER" id="PTHR24104:SF25">
    <property type="entry name" value="PROTEIN LIN-41"/>
    <property type="match status" value="1"/>
</dbReference>
<dbReference type="STRING" id="318479.A0A0N4U7K2"/>
<feature type="repeat" description="NHL" evidence="7">
    <location>
        <begin position="317"/>
        <end position="360"/>
    </location>
</feature>
<dbReference type="Pfam" id="PF01436">
    <property type="entry name" value="NHL"/>
    <property type="match status" value="6"/>
</dbReference>
<keyword evidence="3 5" id="KW-0863">Zinc-finger</keyword>
<dbReference type="SMART" id="SM00557">
    <property type="entry name" value="IG_FLMN"/>
    <property type="match status" value="1"/>
</dbReference>
<evidence type="ECO:0000313" key="11">
    <source>
        <dbReference type="Proteomes" id="UP000274756"/>
    </source>
</evidence>
<dbReference type="InterPro" id="IPR011042">
    <property type="entry name" value="6-blade_b-propeller_TolB-like"/>
</dbReference>
<keyword evidence="11" id="KW-1185">Reference proteome</keyword>
<evidence type="ECO:0000313" key="12">
    <source>
        <dbReference type="WBParaSite" id="DME_0000296701-mRNA-1"/>
    </source>
</evidence>
<dbReference type="PANTHER" id="PTHR24104">
    <property type="entry name" value="E3 UBIQUITIN-PROTEIN LIGASE NHLRC1-RELATED"/>
    <property type="match status" value="1"/>
</dbReference>
<feature type="domain" description="B box-type" evidence="8">
    <location>
        <begin position="1"/>
        <end position="32"/>
    </location>
</feature>
<dbReference type="WBParaSite" id="DME_0000296701-mRNA-1">
    <property type="protein sequence ID" value="DME_0000296701-mRNA-1"/>
    <property type="gene ID" value="DME_0000296701"/>
</dbReference>
<evidence type="ECO:0000256" key="3">
    <source>
        <dbReference type="ARBA" id="ARBA00022771"/>
    </source>
</evidence>
<gene>
    <name evidence="9" type="ORF">DME_LOCUS196</name>
</gene>
<dbReference type="SUPFAM" id="SSF101898">
    <property type="entry name" value="NHL repeat"/>
    <property type="match status" value="1"/>
</dbReference>
<accession>A0A0N4U7K2</accession>
<evidence type="ECO:0000256" key="5">
    <source>
        <dbReference type="PROSITE-ProRule" id="PRU00024"/>
    </source>
</evidence>
<dbReference type="CDD" id="cd14954">
    <property type="entry name" value="NHL_TRIM71_like"/>
    <property type="match status" value="1"/>
</dbReference>
<dbReference type="SUPFAM" id="SSF81296">
    <property type="entry name" value="E set domains"/>
    <property type="match status" value="1"/>
</dbReference>
<dbReference type="InterPro" id="IPR014756">
    <property type="entry name" value="Ig_E-set"/>
</dbReference>
<keyword evidence="2" id="KW-0677">Repeat</keyword>
<dbReference type="GO" id="GO:0003723">
    <property type="term" value="F:RNA binding"/>
    <property type="evidence" value="ECO:0007669"/>
    <property type="project" value="UniProtKB-KW"/>
</dbReference>
<feature type="repeat" description="NHL" evidence="7">
    <location>
        <begin position="364"/>
        <end position="407"/>
    </location>
</feature>
<dbReference type="GO" id="GO:0000209">
    <property type="term" value="P:protein polyubiquitination"/>
    <property type="evidence" value="ECO:0007669"/>
    <property type="project" value="TreeGrafter"/>
</dbReference>
<dbReference type="PROSITE" id="PS51125">
    <property type="entry name" value="NHL"/>
    <property type="match status" value="5"/>
</dbReference>
<evidence type="ECO:0000256" key="7">
    <source>
        <dbReference type="PROSITE-ProRule" id="PRU00504"/>
    </source>
</evidence>
<sequence length="578" mass="64960">MRCLECDETLCDECVVAHFRVRITRQHSLIKIMQPQQAFINESQVFLILYLFLTKIYARNIFGFSNILYLKHLNQHSSRSLFIMQMHTILIILLVKSVVRELRSVIHLHITALEERKRDLLQKVNTIRQAKLTSLKLQGERINQRLMRSLGELDSGACASMSYIVGENYRRAIRDRICTIYVQIRDACGNTCVSSNPPFDASLIGSMGQKVPIHTTECEGGLFSLKYYPTEEDNYILDVTVGGLSICGCPTFIHVRKGRNYSLIARTGPLFSFGSEGSGDGQFCRPWGICCDLKGRIIVADRSNNRIQIFDKDGNFLHKFGTPGSRPGQFDRPAGIAVNSLNEIIVADKDNHRIQVFNEKGDFLLKFGDRGRTTGLFNYPWGVAVNSLNQIAVCDTRNHRVQIFSPQGHYIRKCGFDTSVFYKNLDSPRGICYLQDGQLIITDFNNHRLAVVSSRDSCEMKCYGGEGNGEGFFCRPQGVTVDNEGYILVCDSRNNRVQVRFRMNCIACFGGPLSPSLKISSSLENAIAFGSSANKTSVLCHSNSELVYPVLERPTDLCVSPEGLIYVVDFGSSCIRVY</sequence>
<dbReference type="InterPro" id="IPR001298">
    <property type="entry name" value="Filamin/ABP280_rpt"/>
</dbReference>
<evidence type="ECO:0000256" key="6">
    <source>
        <dbReference type="PROSITE-ProRule" id="PRU00087"/>
    </source>
</evidence>
<dbReference type="PROSITE" id="PS50194">
    <property type="entry name" value="FILAMIN_REPEAT"/>
    <property type="match status" value="1"/>
</dbReference>
<dbReference type="Pfam" id="PF00630">
    <property type="entry name" value="Filamin"/>
    <property type="match status" value="1"/>
</dbReference>
<evidence type="ECO:0000256" key="1">
    <source>
        <dbReference type="ARBA" id="ARBA00022723"/>
    </source>
</evidence>
<dbReference type="InterPro" id="IPR017868">
    <property type="entry name" value="Filamin/ABP280_repeat-like"/>
</dbReference>
<dbReference type="AlphaFoldDB" id="A0A0N4U7K2"/>
<evidence type="ECO:0000256" key="2">
    <source>
        <dbReference type="ARBA" id="ARBA00022737"/>
    </source>
</evidence>
<reference evidence="12" key="1">
    <citation type="submission" date="2017-02" db="UniProtKB">
        <authorList>
            <consortium name="WormBaseParasite"/>
        </authorList>
    </citation>
    <scope>IDENTIFICATION</scope>
</reference>
<feature type="repeat" description="NHL" evidence="7">
    <location>
        <begin position="270"/>
        <end position="313"/>
    </location>
</feature>
<feature type="repeat" description="NHL" evidence="7">
    <location>
        <begin position="460"/>
        <end position="504"/>
    </location>
</feature>
<reference evidence="9 11" key="2">
    <citation type="submission" date="2018-11" db="EMBL/GenBank/DDBJ databases">
        <authorList>
            <consortium name="Pathogen Informatics"/>
        </authorList>
    </citation>
    <scope>NUCLEOTIDE SEQUENCE [LARGE SCALE GENOMIC DNA]</scope>
</reference>
<keyword evidence="1" id="KW-0479">Metal-binding</keyword>
<dbReference type="EMBL" id="UYYG01000001">
    <property type="protein sequence ID" value="VDN50223.1"/>
    <property type="molecule type" value="Genomic_DNA"/>
</dbReference>